<dbReference type="Pfam" id="PF13350">
    <property type="entry name" value="Y_phosphatase3"/>
    <property type="match status" value="1"/>
</dbReference>
<gene>
    <name evidence="2" type="ORF">SAMN04487996_116137</name>
</gene>
<sequence>MKKLILIFALLSPVVSFGQLADSTQRLVHVRGAVNFRDVGGYKTTDGRQVKWNRVFRSASIQGLTPSDLDTLRARHIYTVIDFRGKQESAQAPDKLLPDTDYLLSPAGSDDGMMSKEQMSKAFKGEGFLEEFYGKGGIKYFGERYRPLFQKLLVMNDTTSMLYHCTGGRDRTGMATALFLYTLGVPRQTINADFTASNIYLRPMMGRMMKPMAEQSGMTVAQLNKKMELRPELLDIFFNAIKNQYGSVEAFMQKELGIGAAETRMLREKYTI</sequence>
<organism evidence="2 3">
    <name type="scientific">Dyadobacter soli</name>
    <dbReference type="NCBI Taxonomy" id="659014"/>
    <lineage>
        <taxon>Bacteria</taxon>
        <taxon>Pseudomonadati</taxon>
        <taxon>Bacteroidota</taxon>
        <taxon>Cytophagia</taxon>
        <taxon>Cytophagales</taxon>
        <taxon>Spirosomataceae</taxon>
        <taxon>Dyadobacter</taxon>
    </lineage>
</organism>
<protein>
    <submittedName>
        <fullName evidence="2">Protein-tyrosine phosphatase</fullName>
    </submittedName>
</protein>
<accession>A0A1G7SKL2</accession>
<dbReference type="OrthoDB" id="1188001at2"/>
<dbReference type="STRING" id="659014.SAMN04487996_116137"/>
<dbReference type="Gene3D" id="3.90.190.10">
    <property type="entry name" value="Protein tyrosine phosphatase superfamily"/>
    <property type="match status" value="1"/>
</dbReference>
<evidence type="ECO:0000313" key="3">
    <source>
        <dbReference type="Proteomes" id="UP000198748"/>
    </source>
</evidence>
<keyword evidence="1" id="KW-0732">Signal</keyword>
<reference evidence="3" key="1">
    <citation type="submission" date="2016-10" db="EMBL/GenBank/DDBJ databases">
        <authorList>
            <person name="Varghese N."/>
            <person name="Submissions S."/>
        </authorList>
    </citation>
    <scope>NUCLEOTIDE SEQUENCE [LARGE SCALE GENOMIC DNA]</scope>
    <source>
        <strain evidence="3">DSM 25329</strain>
    </source>
</reference>
<feature type="signal peptide" evidence="1">
    <location>
        <begin position="1"/>
        <end position="21"/>
    </location>
</feature>
<dbReference type="EMBL" id="FNAN01000016">
    <property type="protein sequence ID" value="SDG23607.1"/>
    <property type="molecule type" value="Genomic_DNA"/>
</dbReference>
<dbReference type="AlphaFoldDB" id="A0A1G7SKL2"/>
<dbReference type="InterPro" id="IPR026893">
    <property type="entry name" value="Tyr/Ser_Pase_IphP-type"/>
</dbReference>
<feature type="chain" id="PRO_5011672483" evidence="1">
    <location>
        <begin position="22"/>
        <end position="272"/>
    </location>
</feature>
<dbReference type="GO" id="GO:0004721">
    <property type="term" value="F:phosphoprotein phosphatase activity"/>
    <property type="evidence" value="ECO:0007669"/>
    <property type="project" value="InterPro"/>
</dbReference>
<proteinExistence type="predicted"/>
<name>A0A1G7SKL2_9BACT</name>
<dbReference type="RefSeq" id="WP_090155704.1">
    <property type="nucleotide sequence ID" value="NZ_FNAN01000016.1"/>
</dbReference>
<dbReference type="InterPro" id="IPR029021">
    <property type="entry name" value="Prot-tyrosine_phosphatase-like"/>
</dbReference>
<dbReference type="SUPFAM" id="SSF52799">
    <property type="entry name" value="(Phosphotyrosine protein) phosphatases II"/>
    <property type="match status" value="1"/>
</dbReference>
<evidence type="ECO:0000313" key="2">
    <source>
        <dbReference type="EMBL" id="SDG23607.1"/>
    </source>
</evidence>
<keyword evidence="3" id="KW-1185">Reference proteome</keyword>
<dbReference type="Proteomes" id="UP000198748">
    <property type="component" value="Unassembled WGS sequence"/>
</dbReference>
<evidence type="ECO:0000256" key="1">
    <source>
        <dbReference type="SAM" id="SignalP"/>
    </source>
</evidence>